<keyword evidence="6" id="KW-1185">Reference proteome</keyword>
<dbReference type="Gene3D" id="3.40.309.10">
    <property type="entry name" value="Aldehyde Dehydrogenase, Chain A, domain 2"/>
    <property type="match status" value="1"/>
</dbReference>
<dbReference type="InterPro" id="IPR016162">
    <property type="entry name" value="Ald_DH_N"/>
</dbReference>
<comment type="similarity">
    <text evidence="1">Belongs to the aldehyde dehydrogenase family.</text>
</comment>
<dbReference type="CDD" id="cd07105">
    <property type="entry name" value="ALDH_SaliADH"/>
    <property type="match status" value="1"/>
</dbReference>
<dbReference type="Gene3D" id="3.40.605.10">
    <property type="entry name" value="Aldehyde Dehydrogenase, Chain A, domain 1"/>
    <property type="match status" value="1"/>
</dbReference>
<keyword evidence="3" id="KW-0560">Oxidoreductase</keyword>
<dbReference type="InterPro" id="IPR016163">
    <property type="entry name" value="Ald_DH_C"/>
</dbReference>
<reference evidence="5 6" key="1">
    <citation type="submission" date="2020-05" db="EMBL/GenBank/DDBJ databases">
        <title>Identification and distribution of gene clusters putatively required for synthesis of sphingolipid metabolism inhibitors in phylogenetically diverse species of the filamentous fungus Fusarium.</title>
        <authorList>
            <person name="Kim H.-S."/>
            <person name="Busman M."/>
            <person name="Brown D.W."/>
            <person name="Divon H."/>
            <person name="Uhlig S."/>
            <person name="Proctor R.H."/>
        </authorList>
    </citation>
    <scope>NUCLEOTIDE SEQUENCE [LARGE SCALE GENOMIC DNA]</scope>
    <source>
        <strain evidence="5 6">NRRL 36939</strain>
    </source>
</reference>
<dbReference type="FunFam" id="3.40.605.10:FF:000012">
    <property type="entry name" value="NAD-dependent succinate-semialdehyde dehydrogenase"/>
    <property type="match status" value="1"/>
</dbReference>
<comment type="caution">
    <text evidence="5">The sequence shown here is derived from an EMBL/GenBank/DDBJ whole genome shotgun (WGS) entry which is preliminary data.</text>
</comment>
<name>A0A8H5UYX8_9HYPO</name>
<evidence type="ECO:0000256" key="2">
    <source>
        <dbReference type="ARBA" id="ARBA00022857"/>
    </source>
</evidence>
<dbReference type="InterPro" id="IPR016161">
    <property type="entry name" value="Ald_DH/histidinol_DH"/>
</dbReference>
<dbReference type="PANTHER" id="PTHR43353">
    <property type="entry name" value="SUCCINATE-SEMIALDEHYDE DEHYDROGENASE, MITOCHONDRIAL"/>
    <property type="match status" value="1"/>
</dbReference>
<dbReference type="Proteomes" id="UP000546213">
    <property type="component" value="Unassembled WGS sequence"/>
</dbReference>
<dbReference type="GO" id="GO:0009450">
    <property type="term" value="P:gamma-aminobutyric acid catabolic process"/>
    <property type="evidence" value="ECO:0007669"/>
    <property type="project" value="TreeGrafter"/>
</dbReference>
<dbReference type="GO" id="GO:0004777">
    <property type="term" value="F:succinate-semialdehyde dehydrogenase (NAD+) activity"/>
    <property type="evidence" value="ECO:0007669"/>
    <property type="project" value="TreeGrafter"/>
</dbReference>
<dbReference type="Pfam" id="PF00171">
    <property type="entry name" value="Aldedh"/>
    <property type="match status" value="1"/>
</dbReference>
<feature type="domain" description="Aldehyde dehydrogenase" evidence="4">
    <location>
        <begin position="28"/>
        <end position="479"/>
    </location>
</feature>
<dbReference type="OrthoDB" id="310895at2759"/>
<dbReference type="EMBL" id="JAAOAS010000036">
    <property type="protein sequence ID" value="KAF5602570.1"/>
    <property type="molecule type" value="Genomic_DNA"/>
</dbReference>
<evidence type="ECO:0000256" key="3">
    <source>
        <dbReference type="ARBA" id="ARBA00023002"/>
    </source>
</evidence>
<proteinExistence type="inferred from homology"/>
<evidence type="ECO:0000259" key="4">
    <source>
        <dbReference type="Pfam" id="PF00171"/>
    </source>
</evidence>
<protein>
    <submittedName>
        <fullName evidence="5">Aldehyde dehydrogenase</fullName>
    </submittedName>
</protein>
<dbReference type="InterPro" id="IPR015590">
    <property type="entry name" value="Aldehyde_DH_dom"/>
</dbReference>
<dbReference type="PROSITE" id="PS00070">
    <property type="entry name" value="ALDEHYDE_DEHYDR_CYS"/>
    <property type="match status" value="1"/>
</dbReference>
<dbReference type="PANTHER" id="PTHR43353:SF6">
    <property type="entry name" value="CYTOPLASMIC ALDEHYDE DEHYDROGENASE (EUROFUNG)"/>
    <property type="match status" value="1"/>
</dbReference>
<sequence length="483" mass="52101">MSNATSCRCGSIHTVPFIINGNELHSEQSFDVISPSTGLTIHRCSSATLDHAGEAVRSAAESYETWRKTRPAQRRDIFLKAAEVMELRREELLVYIKDEISCSETWGNFNVNTAIDMIIDVAGRITSVQGTFPTTASPDTSSIVFEEPYGVVLAIAPWNAPYILGIRAIAFPIAAGNTVVFKGSELSPRTAWAIGSIFQEAGLPRGVLNVIFHTQDTAALTTRALIRNPSVKKISFTGSTRVGRIIGTLAAEALKPAVLELGGKASAIVWQDADLDLAAAQCTQGAFLNAGQVCMATEKILIHKAVRAEFEKKLILHANRVFPEQASLTLINQPAAVKVQQLIRDAVSKGANILSGLPAAHESPCLRIKPTILSNVSDVMDIYSVESFGPVVCLLEIESEEHAIRLANDTEYGLSSAVFTGDLKRGLRFAREIEAGAVHINGMTIHDESALPHGGVKASGYGRFNASQGMAEWTRSKTVTFKD</sequence>
<evidence type="ECO:0000313" key="6">
    <source>
        <dbReference type="Proteomes" id="UP000546213"/>
    </source>
</evidence>
<dbReference type="InterPro" id="IPR016160">
    <property type="entry name" value="Ald_DH_CS_CYS"/>
</dbReference>
<dbReference type="InterPro" id="IPR050740">
    <property type="entry name" value="Aldehyde_DH_Superfamily"/>
</dbReference>
<evidence type="ECO:0000256" key="1">
    <source>
        <dbReference type="ARBA" id="ARBA00009986"/>
    </source>
</evidence>
<dbReference type="AlphaFoldDB" id="A0A8H5UYX8"/>
<keyword evidence="2" id="KW-0521">NADP</keyword>
<organism evidence="5 6">
    <name type="scientific">Fusarium pseudocircinatum</name>
    <dbReference type="NCBI Taxonomy" id="56676"/>
    <lineage>
        <taxon>Eukaryota</taxon>
        <taxon>Fungi</taxon>
        <taxon>Dikarya</taxon>
        <taxon>Ascomycota</taxon>
        <taxon>Pezizomycotina</taxon>
        <taxon>Sordariomycetes</taxon>
        <taxon>Hypocreomycetidae</taxon>
        <taxon>Hypocreales</taxon>
        <taxon>Nectriaceae</taxon>
        <taxon>Fusarium</taxon>
        <taxon>Fusarium fujikuroi species complex</taxon>
    </lineage>
</organism>
<evidence type="ECO:0000313" key="5">
    <source>
        <dbReference type="EMBL" id="KAF5602570.1"/>
    </source>
</evidence>
<accession>A0A8H5UYX8</accession>
<gene>
    <name evidence="5" type="ORF">FPCIR_1912</name>
</gene>
<dbReference type="SUPFAM" id="SSF53720">
    <property type="entry name" value="ALDH-like"/>
    <property type="match status" value="1"/>
</dbReference>